<accession>A0A1W1E4S0</accession>
<dbReference type="AlphaFoldDB" id="A0A1W1E4S0"/>
<evidence type="ECO:0000313" key="1">
    <source>
        <dbReference type="EMBL" id="SFV86219.1"/>
    </source>
</evidence>
<dbReference type="EMBL" id="FPHZ01000186">
    <property type="protein sequence ID" value="SFV88878.1"/>
    <property type="molecule type" value="Genomic_DNA"/>
</dbReference>
<gene>
    <name evidence="1" type="ORF">MNB_SUP05-SYMBIONT-4-1303</name>
    <name evidence="2" type="ORF">MNB_SUP05-SYMBIONT-5-337</name>
</gene>
<dbReference type="EMBL" id="FPHY01000066">
    <property type="protein sequence ID" value="SFV86219.1"/>
    <property type="molecule type" value="Genomic_DNA"/>
</dbReference>
<organism evidence="2">
    <name type="scientific">hydrothermal vent metagenome</name>
    <dbReference type="NCBI Taxonomy" id="652676"/>
    <lineage>
        <taxon>unclassified sequences</taxon>
        <taxon>metagenomes</taxon>
        <taxon>ecological metagenomes</taxon>
    </lineage>
</organism>
<evidence type="ECO:0000313" key="2">
    <source>
        <dbReference type="EMBL" id="SFV88878.1"/>
    </source>
</evidence>
<reference evidence="2" key="1">
    <citation type="submission" date="2016-10" db="EMBL/GenBank/DDBJ databases">
        <authorList>
            <person name="de Groot N.N."/>
        </authorList>
    </citation>
    <scope>NUCLEOTIDE SEQUENCE</scope>
</reference>
<sequence>MSIWIKKYGFSEQSALIINSNIDEFNKIVGTIDKQKCVKDNHECPKIKEDLKKYQ</sequence>
<protein>
    <submittedName>
        <fullName evidence="2">Uncharacterized protein</fullName>
    </submittedName>
</protein>
<name>A0A1W1E4S0_9ZZZZ</name>
<proteinExistence type="predicted"/>